<protein>
    <submittedName>
        <fullName evidence="1">Uncharacterized protein</fullName>
    </submittedName>
</protein>
<feature type="non-terminal residue" evidence="1">
    <location>
        <position position="67"/>
    </location>
</feature>
<dbReference type="AlphaFoldDB" id="A0ABD0J3R9"/>
<comment type="caution">
    <text evidence="1">The sequence shown here is derived from an EMBL/GenBank/DDBJ whole genome shotgun (WGS) entry which is preliminary data.</text>
</comment>
<gene>
    <name evidence="1" type="ORF">BaRGS_00039531</name>
</gene>
<evidence type="ECO:0000313" key="1">
    <source>
        <dbReference type="EMBL" id="KAK7455060.1"/>
    </source>
</evidence>
<name>A0ABD0J3R9_9CAEN</name>
<evidence type="ECO:0000313" key="2">
    <source>
        <dbReference type="Proteomes" id="UP001519460"/>
    </source>
</evidence>
<dbReference type="Proteomes" id="UP001519460">
    <property type="component" value="Unassembled WGS sequence"/>
</dbReference>
<sequence length="67" mass="7811">MVPVASDRSFRHSDNSLILSFPASVLEEREREDESSFLIRRQVWVCRRTLEVTNQTLASEQELCARD</sequence>
<organism evidence="1 2">
    <name type="scientific">Batillaria attramentaria</name>
    <dbReference type="NCBI Taxonomy" id="370345"/>
    <lineage>
        <taxon>Eukaryota</taxon>
        <taxon>Metazoa</taxon>
        <taxon>Spiralia</taxon>
        <taxon>Lophotrochozoa</taxon>
        <taxon>Mollusca</taxon>
        <taxon>Gastropoda</taxon>
        <taxon>Caenogastropoda</taxon>
        <taxon>Sorbeoconcha</taxon>
        <taxon>Cerithioidea</taxon>
        <taxon>Batillariidae</taxon>
        <taxon>Batillaria</taxon>
    </lineage>
</organism>
<dbReference type="EMBL" id="JACVVK020000697">
    <property type="protein sequence ID" value="KAK7455060.1"/>
    <property type="molecule type" value="Genomic_DNA"/>
</dbReference>
<accession>A0ABD0J3R9</accession>
<keyword evidence="2" id="KW-1185">Reference proteome</keyword>
<reference evidence="1 2" key="1">
    <citation type="journal article" date="2023" name="Sci. Data">
        <title>Genome assembly of the Korean intertidal mud-creeper Batillaria attramentaria.</title>
        <authorList>
            <person name="Patra A.K."/>
            <person name="Ho P.T."/>
            <person name="Jun S."/>
            <person name="Lee S.J."/>
            <person name="Kim Y."/>
            <person name="Won Y.J."/>
        </authorList>
    </citation>
    <scope>NUCLEOTIDE SEQUENCE [LARGE SCALE GENOMIC DNA]</scope>
    <source>
        <strain evidence="1">Wonlab-2016</strain>
    </source>
</reference>
<proteinExistence type="predicted"/>